<evidence type="ECO:0000313" key="4">
    <source>
        <dbReference type="EMBL" id="SFX61409.1"/>
    </source>
</evidence>
<proteinExistence type="predicted"/>
<dbReference type="AlphaFoldDB" id="A0A1K1YHK6"/>
<dbReference type="SMART" id="SM00062">
    <property type="entry name" value="PBPb"/>
    <property type="match status" value="1"/>
</dbReference>
<protein>
    <submittedName>
        <fullName evidence="4">Polar amino acid transport system substrate-binding protein</fullName>
    </submittedName>
</protein>
<organism evidence="4 5">
    <name type="scientific">Streptomyces atratus</name>
    <dbReference type="NCBI Taxonomy" id="1893"/>
    <lineage>
        <taxon>Bacteria</taxon>
        <taxon>Bacillati</taxon>
        <taxon>Actinomycetota</taxon>
        <taxon>Actinomycetes</taxon>
        <taxon>Kitasatosporales</taxon>
        <taxon>Streptomycetaceae</taxon>
        <taxon>Streptomyces</taxon>
    </lineage>
</organism>
<evidence type="ECO:0000256" key="1">
    <source>
        <dbReference type="ARBA" id="ARBA00022729"/>
    </source>
</evidence>
<name>A0A1K1YHK6_STRAR</name>
<dbReference type="PROSITE" id="PS51257">
    <property type="entry name" value="PROKAR_LIPOPROTEIN"/>
    <property type="match status" value="1"/>
</dbReference>
<evidence type="ECO:0000313" key="5">
    <source>
        <dbReference type="Proteomes" id="UP000181909"/>
    </source>
</evidence>
<feature type="chain" id="PRO_5038596102" evidence="2">
    <location>
        <begin position="23"/>
        <end position="294"/>
    </location>
</feature>
<sequence>MNRPRSLRCLAALAVVALMATACGRSGQGDAPSGTDSRAASGRTAAEMLPAQYRQKGVLRVATAVGYPPMEMYEPGTTRLTGVDPDLAKALAERLKLKLELTNAAFDGLIPGLESGRFDLVMSSMTDSAQRRQAVDFVDYFRTGGVIMTKQGNPQGIKSLADLCGKTVVLAKGSSNLHIGEEQNAKCQEKMRISQSEDAPTGLLQLDSGRAVATIVDYPVAKMFTKKSSSYEVLPEQYGTAPWGIASAKSQGGLRDAVRKALQELIDNGSYKKILETWGVGDSAVTEATVNDGQ</sequence>
<accession>A0A1K1YHK6</accession>
<gene>
    <name evidence="4" type="ORF">SAMN02787144_1004303</name>
</gene>
<evidence type="ECO:0000259" key="3">
    <source>
        <dbReference type="SMART" id="SM00062"/>
    </source>
</evidence>
<dbReference type="Pfam" id="PF00497">
    <property type="entry name" value="SBP_bac_3"/>
    <property type="match status" value="1"/>
</dbReference>
<dbReference type="InterPro" id="IPR001638">
    <property type="entry name" value="Solute-binding_3/MltF_N"/>
</dbReference>
<feature type="domain" description="Solute-binding protein family 3/N-terminal" evidence="3">
    <location>
        <begin position="58"/>
        <end position="282"/>
    </location>
</feature>
<feature type="signal peptide" evidence="2">
    <location>
        <begin position="1"/>
        <end position="22"/>
    </location>
</feature>
<dbReference type="CDD" id="cd01004">
    <property type="entry name" value="PBP2_MidA_like"/>
    <property type="match status" value="1"/>
</dbReference>
<dbReference type="SUPFAM" id="SSF53850">
    <property type="entry name" value="Periplasmic binding protein-like II"/>
    <property type="match status" value="1"/>
</dbReference>
<dbReference type="STRING" id="1893.SAMN02787144_1004303"/>
<dbReference type="Gene3D" id="3.40.190.10">
    <property type="entry name" value="Periplasmic binding protein-like II"/>
    <property type="match status" value="2"/>
</dbReference>
<dbReference type="PANTHER" id="PTHR35936">
    <property type="entry name" value="MEMBRANE-BOUND LYTIC MUREIN TRANSGLYCOSYLASE F"/>
    <property type="match status" value="1"/>
</dbReference>
<evidence type="ECO:0000256" key="2">
    <source>
        <dbReference type="SAM" id="SignalP"/>
    </source>
</evidence>
<dbReference type="PANTHER" id="PTHR35936:SF17">
    <property type="entry name" value="ARGININE-BINDING EXTRACELLULAR PROTEIN ARTP"/>
    <property type="match status" value="1"/>
</dbReference>
<dbReference type="EMBL" id="FPJO01000004">
    <property type="protein sequence ID" value="SFX61409.1"/>
    <property type="molecule type" value="Genomic_DNA"/>
</dbReference>
<keyword evidence="1 2" id="KW-0732">Signal</keyword>
<dbReference type="Proteomes" id="UP000181909">
    <property type="component" value="Unassembled WGS sequence"/>
</dbReference>
<reference evidence="4 5" key="1">
    <citation type="submission" date="2016-11" db="EMBL/GenBank/DDBJ databases">
        <authorList>
            <person name="Jaros S."/>
            <person name="Januszkiewicz K."/>
            <person name="Wedrychowicz H."/>
        </authorList>
    </citation>
    <scope>NUCLEOTIDE SEQUENCE [LARGE SCALE GENOMIC DNA]</scope>
    <source>
        <strain evidence="4 5">OK807</strain>
    </source>
</reference>